<dbReference type="Proteomes" id="UP000244336">
    <property type="component" value="Chromosome 5"/>
</dbReference>
<name>A0A2T7DJ94_9POAL</name>
<proteinExistence type="predicted"/>
<reference evidence="1 2" key="1">
    <citation type="submission" date="2018-04" db="EMBL/GenBank/DDBJ databases">
        <title>WGS assembly of Panicum hallii var. hallii HAL2.</title>
        <authorList>
            <person name="Lovell J."/>
            <person name="Jenkins J."/>
            <person name="Lowry D."/>
            <person name="Mamidi S."/>
            <person name="Sreedasyam A."/>
            <person name="Weng X."/>
            <person name="Barry K."/>
            <person name="Bonette J."/>
            <person name="Campitelli B."/>
            <person name="Daum C."/>
            <person name="Gordon S."/>
            <person name="Gould B."/>
            <person name="Lipzen A."/>
            <person name="MacQueen A."/>
            <person name="Palacio-Mejia J."/>
            <person name="Plott C."/>
            <person name="Shakirov E."/>
            <person name="Shu S."/>
            <person name="Yoshinaga Y."/>
            <person name="Zane M."/>
            <person name="Rokhsar D."/>
            <person name="Grimwood J."/>
            <person name="Schmutz J."/>
            <person name="Juenger T."/>
        </authorList>
    </citation>
    <scope>NUCLEOTIDE SEQUENCE [LARGE SCALE GENOMIC DNA]</scope>
    <source>
        <strain evidence="2">cv. HAL2</strain>
    </source>
</reference>
<gene>
    <name evidence="1" type="ORF">GQ55_5G229200</name>
</gene>
<dbReference type="EMBL" id="CM009753">
    <property type="protein sequence ID" value="PUZ55648.1"/>
    <property type="molecule type" value="Genomic_DNA"/>
</dbReference>
<keyword evidence="2" id="KW-1185">Reference proteome</keyword>
<organism evidence="1 2">
    <name type="scientific">Panicum hallii var. hallii</name>
    <dbReference type="NCBI Taxonomy" id="1504633"/>
    <lineage>
        <taxon>Eukaryota</taxon>
        <taxon>Viridiplantae</taxon>
        <taxon>Streptophyta</taxon>
        <taxon>Embryophyta</taxon>
        <taxon>Tracheophyta</taxon>
        <taxon>Spermatophyta</taxon>
        <taxon>Magnoliopsida</taxon>
        <taxon>Liliopsida</taxon>
        <taxon>Poales</taxon>
        <taxon>Poaceae</taxon>
        <taxon>PACMAD clade</taxon>
        <taxon>Panicoideae</taxon>
        <taxon>Panicodae</taxon>
        <taxon>Paniceae</taxon>
        <taxon>Panicinae</taxon>
        <taxon>Panicum</taxon>
        <taxon>Panicum sect. Panicum</taxon>
    </lineage>
</organism>
<evidence type="ECO:0000313" key="2">
    <source>
        <dbReference type="Proteomes" id="UP000244336"/>
    </source>
</evidence>
<dbReference type="AlphaFoldDB" id="A0A2T7DJ94"/>
<evidence type="ECO:0000313" key="1">
    <source>
        <dbReference type="EMBL" id="PUZ55648.1"/>
    </source>
</evidence>
<sequence>MELQLDPCSTRHRHGSWLAARGHRNRIDRVCMEQLATHPRSLGSAGVQEFDGGIEDTAAMEKDAKITGSNFHKVELDMKLPQMLFRGREFSTLKAGNLPLFSRAEGWKTLTSKNTGGEPSQT</sequence>
<dbReference type="Gramene" id="PUZ55648">
    <property type="protein sequence ID" value="PUZ55648"/>
    <property type="gene ID" value="GQ55_5G229200"/>
</dbReference>
<protein>
    <submittedName>
        <fullName evidence="1">Uncharacterized protein</fullName>
    </submittedName>
</protein>
<accession>A0A2T7DJ94</accession>